<evidence type="ECO:0000256" key="1">
    <source>
        <dbReference type="ARBA" id="ARBA00005101"/>
    </source>
</evidence>
<dbReference type="GO" id="GO:0045150">
    <property type="term" value="P:acetoin catabolic process"/>
    <property type="evidence" value="ECO:0007669"/>
    <property type="project" value="UniProtKB-UniPathway"/>
</dbReference>
<dbReference type="RefSeq" id="WP_110019353.1">
    <property type="nucleotide sequence ID" value="NZ_QGTJ01000008.1"/>
</dbReference>
<evidence type="ECO:0000313" key="6">
    <source>
        <dbReference type="EMBL" id="PWV60254.1"/>
    </source>
</evidence>
<evidence type="ECO:0000313" key="7">
    <source>
        <dbReference type="Proteomes" id="UP000246569"/>
    </source>
</evidence>
<dbReference type="InterPro" id="IPR003085">
    <property type="entry name" value="AcuC"/>
</dbReference>
<name>A0A317MSY1_9GAMM</name>
<dbReference type="PANTHER" id="PTHR10625:SF10">
    <property type="entry name" value="HISTONE DEACETYLASE HDAC1"/>
    <property type="match status" value="1"/>
</dbReference>
<comment type="pathway">
    <text evidence="1">Ketone degradation; acetoin degradation.</text>
</comment>
<evidence type="ECO:0000256" key="2">
    <source>
        <dbReference type="ARBA" id="ARBA00005947"/>
    </source>
</evidence>
<dbReference type="GO" id="GO:0004407">
    <property type="term" value="F:histone deacetylase activity"/>
    <property type="evidence" value="ECO:0007669"/>
    <property type="project" value="TreeGrafter"/>
</dbReference>
<protein>
    <recommendedName>
        <fullName evidence="3">Acetoin utilization protein AcuC</fullName>
    </recommendedName>
</protein>
<dbReference type="AlphaFoldDB" id="A0A317MSY1"/>
<dbReference type="CDD" id="cd09994">
    <property type="entry name" value="HDAC_AcuC_like"/>
    <property type="match status" value="1"/>
</dbReference>
<evidence type="ECO:0000259" key="5">
    <source>
        <dbReference type="Pfam" id="PF00850"/>
    </source>
</evidence>
<dbReference type="InterPro" id="IPR000286">
    <property type="entry name" value="HDACs"/>
</dbReference>
<comment type="caution">
    <text evidence="6">The sequence shown here is derived from an EMBL/GenBank/DDBJ whole genome shotgun (WGS) entry which is preliminary data.</text>
</comment>
<organism evidence="6 7">
    <name type="scientific">Plasticicumulans acidivorans</name>
    <dbReference type="NCBI Taxonomy" id="886464"/>
    <lineage>
        <taxon>Bacteria</taxon>
        <taxon>Pseudomonadati</taxon>
        <taxon>Pseudomonadota</taxon>
        <taxon>Gammaproteobacteria</taxon>
        <taxon>Candidatus Competibacteraceae</taxon>
        <taxon>Plasticicumulans</taxon>
    </lineage>
</organism>
<dbReference type="SUPFAM" id="SSF52768">
    <property type="entry name" value="Arginase/deacetylase"/>
    <property type="match status" value="1"/>
</dbReference>
<dbReference type="InterPro" id="IPR023801">
    <property type="entry name" value="His_deacetylse_dom"/>
</dbReference>
<feature type="domain" description="Histone deacetylase" evidence="5">
    <location>
        <begin position="24"/>
        <end position="314"/>
    </location>
</feature>
<dbReference type="GO" id="GO:0040029">
    <property type="term" value="P:epigenetic regulation of gene expression"/>
    <property type="evidence" value="ECO:0007669"/>
    <property type="project" value="TreeGrafter"/>
</dbReference>
<dbReference type="PANTHER" id="PTHR10625">
    <property type="entry name" value="HISTONE DEACETYLASE HDAC1-RELATED"/>
    <property type="match status" value="1"/>
</dbReference>
<dbReference type="InterPro" id="IPR037138">
    <property type="entry name" value="His_deacetylse_dom_sf"/>
</dbReference>
<keyword evidence="7" id="KW-1185">Reference proteome</keyword>
<comment type="similarity">
    <text evidence="2">Belongs to the histone deacetylase family.</text>
</comment>
<gene>
    <name evidence="6" type="ORF">C7443_108183</name>
</gene>
<reference evidence="6 7" key="1">
    <citation type="submission" date="2018-05" db="EMBL/GenBank/DDBJ databases">
        <title>Genomic Encyclopedia of Type Strains, Phase IV (KMG-IV): sequencing the most valuable type-strain genomes for metagenomic binning, comparative biology and taxonomic classification.</title>
        <authorList>
            <person name="Goeker M."/>
        </authorList>
    </citation>
    <scope>NUCLEOTIDE SEQUENCE [LARGE SCALE GENOMIC DNA]</scope>
    <source>
        <strain evidence="6 7">DSM 23606</strain>
    </source>
</reference>
<evidence type="ECO:0000256" key="4">
    <source>
        <dbReference type="ARBA" id="ARBA00022627"/>
    </source>
</evidence>
<dbReference type="Gene3D" id="3.40.800.20">
    <property type="entry name" value="Histone deacetylase domain"/>
    <property type="match status" value="1"/>
</dbReference>
<dbReference type="InterPro" id="IPR023696">
    <property type="entry name" value="Ureohydrolase_dom_sf"/>
</dbReference>
<dbReference type="EMBL" id="QGTJ01000008">
    <property type="protein sequence ID" value="PWV60254.1"/>
    <property type="molecule type" value="Genomic_DNA"/>
</dbReference>
<dbReference type="Proteomes" id="UP000246569">
    <property type="component" value="Unassembled WGS sequence"/>
</dbReference>
<dbReference type="PRINTS" id="PR01270">
    <property type="entry name" value="HDASUPER"/>
</dbReference>
<dbReference type="Pfam" id="PF00850">
    <property type="entry name" value="Hist_deacetyl"/>
    <property type="match status" value="1"/>
</dbReference>
<keyword evidence="4" id="KW-0006">Acetoin catabolism</keyword>
<evidence type="ECO:0000256" key="3">
    <source>
        <dbReference type="ARBA" id="ARBA00020218"/>
    </source>
</evidence>
<dbReference type="OrthoDB" id="9808367at2"/>
<accession>A0A317MSY1</accession>
<proteinExistence type="inferred from homology"/>
<sequence length="321" mass="35796">MARSRSVCMYLGEQLGRYGFGEDHPFGEDRIHAFMDEMHRRDLDYQVRIYDSVACTDEDLLLFHTPAYVERVKEGSRTGEGMLDYGDTPAYVGVFDNVSHVVGAVLDAVHKIMNGQVRRGFVPIAGLHHAMPDTAAGFCVFNDVGIAIKVLQRQYGLERIAYVDIDAHHGDGLFYPFEDDPTVIFADIHEDGRYNFPNTGFPHEVGKGAAKGCKLNIPLLPLSGDQEFNMMWEKVEHFIAEWKPQFIFMNCGADGLDGDPLAHLHYSQQAHVRAARSLCRIAEEYAEGRLLAVGGGGYDLRNVGRAWASVVNTLLESPMKA</sequence>
<dbReference type="UniPathway" id="UPA00040"/>